<protein>
    <submittedName>
        <fullName evidence="2">Uncharacterized protein</fullName>
    </submittedName>
</protein>
<sequence>MPVKATQCLAAWAQEVTASEGSHPLPLGCLQSFLSPERPAPRLRTQTRSQCQFLIKAGAPGGSLGPDLCPHAPCPGGSPRGQRGRGRGRAASGAGVIGPHAPPGASQGHRGAGLVRIGGQTSWEPEGTCWLAEVIRKELRMGRCLLPERAQARVAREEETFRQKPVLLKKKKINTETCREFL</sequence>
<dbReference type="EMBL" id="JACAGB010000123">
    <property type="protein sequence ID" value="KAF6268409.1"/>
    <property type="molecule type" value="Genomic_DNA"/>
</dbReference>
<organism evidence="2 3">
    <name type="scientific">Pipistrellus kuhlii</name>
    <name type="common">Kuhl's pipistrelle</name>
    <dbReference type="NCBI Taxonomy" id="59472"/>
    <lineage>
        <taxon>Eukaryota</taxon>
        <taxon>Metazoa</taxon>
        <taxon>Chordata</taxon>
        <taxon>Craniata</taxon>
        <taxon>Vertebrata</taxon>
        <taxon>Euteleostomi</taxon>
        <taxon>Mammalia</taxon>
        <taxon>Eutheria</taxon>
        <taxon>Laurasiatheria</taxon>
        <taxon>Chiroptera</taxon>
        <taxon>Yangochiroptera</taxon>
        <taxon>Vespertilionidae</taxon>
        <taxon>Pipistrellus</taxon>
    </lineage>
</organism>
<feature type="region of interest" description="Disordered" evidence="1">
    <location>
        <begin position="70"/>
        <end position="93"/>
    </location>
</feature>
<dbReference type="AlphaFoldDB" id="A0A7J7QX61"/>
<comment type="caution">
    <text evidence="2">The sequence shown here is derived from an EMBL/GenBank/DDBJ whole genome shotgun (WGS) entry which is preliminary data.</text>
</comment>
<accession>A0A7J7QX61</accession>
<proteinExistence type="predicted"/>
<dbReference type="Proteomes" id="UP000558488">
    <property type="component" value="Unassembled WGS sequence"/>
</dbReference>
<gene>
    <name evidence="2" type="ORF">mPipKuh1_008226</name>
</gene>
<evidence type="ECO:0000313" key="3">
    <source>
        <dbReference type="Proteomes" id="UP000558488"/>
    </source>
</evidence>
<keyword evidence="3" id="KW-1185">Reference proteome</keyword>
<evidence type="ECO:0000313" key="2">
    <source>
        <dbReference type="EMBL" id="KAF6268409.1"/>
    </source>
</evidence>
<reference evidence="2 3" key="1">
    <citation type="journal article" date="2020" name="Nature">
        <title>Six reference-quality genomes reveal evolution of bat adaptations.</title>
        <authorList>
            <person name="Jebb D."/>
            <person name="Huang Z."/>
            <person name="Pippel M."/>
            <person name="Hughes G.M."/>
            <person name="Lavrichenko K."/>
            <person name="Devanna P."/>
            <person name="Winkler S."/>
            <person name="Jermiin L.S."/>
            <person name="Skirmuntt E.C."/>
            <person name="Katzourakis A."/>
            <person name="Burkitt-Gray L."/>
            <person name="Ray D.A."/>
            <person name="Sullivan K.A.M."/>
            <person name="Roscito J.G."/>
            <person name="Kirilenko B.M."/>
            <person name="Davalos L.M."/>
            <person name="Corthals A.P."/>
            <person name="Power M.L."/>
            <person name="Jones G."/>
            <person name="Ransome R.D."/>
            <person name="Dechmann D.K.N."/>
            <person name="Locatelli A.G."/>
            <person name="Puechmaille S.J."/>
            <person name="Fedrigo O."/>
            <person name="Jarvis E.D."/>
            <person name="Hiller M."/>
            <person name="Vernes S.C."/>
            <person name="Myers E.W."/>
            <person name="Teeling E.C."/>
        </authorList>
    </citation>
    <scope>NUCLEOTIDE SEQUENCE [LARGE SCALE GENOMIC DNA]</scope>
    <source>
        <strain evidence="2">MPipKuh1</strain>
        <tissue evidence="2">Flight muscle</tissue>
    </source>
</reference>
<evidence type="ECO:0000256" key="1">
    <source>
        <dbReference type="SAM" id="MobiDB-lite"/>
    </source>
</evidence>
<name>A0A7J7QX61_PIPKU</name>